<dbReference type="PROSITE" id="PS50157">
    <property type="entry name" value="ZINC_FINGER_C2H2_2"/>
    <property type="match status" value="2"/>
</dbReference>
<dbReference type="PANTHER" id="PTHR47660">
    <property type="entry name" value="TRANSCRIPTION FACTOR WITH C2H2 AND ZN(2)-CYS(6) DNA BINDING DOMAIN (EUROFUNG)-RELATED-RELATED"/>
    <property type="match status" value="1"/>
</dbReference>
<dbReference type="GO" id="GO:0000981">
    <property type="term" value="F:DNA-binding transcription factor activity, RNA polymerase II-specific"/>
    <property type="evidence" value="ECO:0007669"/>
    <property type="project" value="InterPro"/>
</dbReference>
<evidence type="ECO:0000256" key="7">
    <source>
        <dbReference type="PROSITE-ProRule" id="PRU00042"/>
    </source>
</evidence>
<dbReference type="InterPro" id="IPR013087">
    <property type="entry name" value="Znf_C2H2_type"/>
</dbReference>
<dbReference type="PROSITE" id="PS00463">
    <property type="entry name" value="ZN2_CY6_FUNGAL_1"/>
    <property type="match status" value="1"/>
</dbReference>
<dbReference type="SMART" id="SM00066">
    <property type="entry name" value="GAL4"/>
    <property type="match status" value="1"/>
</dbReference>
<dbReference type="SMART" id="SM00355">
    <property type="entry name" value="ZnF_C2H2"/>
    <property type="match status" value="2"/>
</dbReference>
<dbReference type="EMBL" id="KV749922">
    <property type="protein sequence ID" value="OCL07155.1"/>
    <property type="molecule type" value="Genomic_DNA"/>
</dbReference>
<evidence type="ECO:0000256" key="2">
    <source>
        <dbReference type="ARBA" id="ARBA00022771"/>
    </source>
</evidence>
<dbReference type="SUPFAM" id="SSF57667">
    <property type="entry name" value="beta-beta-alpha zinc fingers"/>
    <property type="match status" value="1"/>
</dbReference>
<name>A0A8E2EYT1_9PEZI</name>
<dbReference type="InterPro" id="IPR007219">
    <property type="entry name" value="XnlR_reg_dom"/>
</dbReference>
<dbReference type="InterPro" id="IPR001138">
    <property type="entry name" value="Zn2Cys6_DnaBD"/>
</dbReference>
<dbReference type="AlphaFoldDB" id="A0A8E2EYT1"/>
<dbReference type="Gene3D" id="3.30.160.60">
    <property type="entry name" value="Classic Zinc Finger"/>
    <property type="match status" value="2"/>
</dbReference>
<evidence type="ECO:0000256" key="5">
    <source>
        <dbReference type="ARBA" id="ARBA00023163"/>
    </source>
</evidence>
<dbReference type="PANTHER" id="PTHR47660:SF2">
    <property type="entry name" value="TRANSCRIPTION FACTOR WITH C2H2 AND ZN(2)-CYS(6) DNA BINDING DOMAIN (EUROFUNG)"/>
    <property type="match status" value="1"/>
</dbReference>
<evidence type="ECO:0000256" key="3">
    <source>
        <dbReference type="ARBA" id="ARBA00022833"/>
    </source>
</evidence>
<feature type="domain" description="C2H2-type" evidence="9">
    <location>
        <begin position="19"/>
        <end position="46"/>
    </location>
</feature>
<dbReference type="CDD" id="cd00067">
    <property type="entry name" value="GAL4"/>
    <property type="match status" value="1"/>
</dbReference>
<keyword evidence="4" id="KW-0805">Transcription regulation</keyword>
<dbReference type="PROSITE" id="PS00028">
    <property type="entry name" value="ZINC_FINGER_C2H2_1"/>
    <property type="match status" value="2"/>
</dbReference>
<dbReference type="Pfam" id="PF00096">
    <property type="entry name" value="zf-C2H2"/>
    <property type="match status" value="1"/>
</dbReference>
<keyword evidence="5" id="KW-0804">Transcription</keyword>
<sequence length="876" mass="98614">MLAAMEPLTPHTDASKGFYQCGECHRSYSRIDHLARHVRSHMQEKPFECTVCNKGFGRPDLLKRHASCHEIHRGDQKKQKRQAGLSSRVAQACKACANAKLKCEDEKPCKRCQQKKIVCENGESRSGNNPPAYRQPSQILQSTMGSTDRSCSITLSNEQIPTPELTVMRDGTTPRTVQEDLVAARPLDIDENYFSDFLRDILMPGNIEPFPTNDSTSWTGNQEFGARDVLDFAVEGNLDFSSEDFTMLDGFNGKPIPGLDFEPTTEREFNDPSGPESTDARKRMALGTEAFQKSSLSRWLPAEQDHAFAEQHNLSICMNDADSPDTKLKLNRRALSASLDQAARDRILAMVLESCDPANVARAVTAFPTVELLDDLMQSFFNQHCSQVDSWIHLASFSPNSQRPELLAAMVATGAVYTGIKALQKLGFAIRESVRLAIPKRCEMANSNTRDLSILQALMLELEVGLWSGNRRKMEIAESHHQVLLTMLRRAGKFQRSRSVSVRPFLEDDGEALHAKWLEWIEQESYKRLVFHAMLHDAHASMSLLMNPLVSYAELSLSLPEQRELWTAENAEKWKTLYIASLRGIPDKLPSPVECIQDSTVLPSIQEFCDLQFSSLVILHGFWGMIWEYIQMNSIMKSRSEQNTGSLIMTSRHKDLLQNLQHFRMSMDEWKCKPSSETILILELLFLYLHMSLEDIQLFAGKEEKDEARRVFPSLVQWIGSACSRQAVWHAGQVLRVAKDFPPSRLRDFYGIAVYHASLAFWAFGVISQADSIRNPPAGPTMEINSSLTQEVRLDGDETMDVQRFIAFGRGHANIGNVDSLEIAALGDTEAAMNIMLETLTANFMRDMQEEALPSLTENLVQLMRDLGKAAGAVQR</sequence>
<evidence type="ECO:0000259" key="9">
    <source>
        <dbReference type="PROSITE" id="PS50157"/>
    </source>
</evidence>
<keyword evidence="11" id="KW-1185">Reference proteome</keyword>
<dbReference type="Proteomes" id="UP000250140">
    <property type="component" value="Unassembled WGS sequence"/>
</dbReference>
<evidence type="ECO:0000313" key="11">
    <source>
        <dbReference type="Proteomes" id="UP000250140"/>
    </source>
</evidence>
<dbReference type="InterPro" id="IPR036236">
    <property type="entry name" value="Znf_C2H2_sf"/>
</dbReference>
<organism evidence="10 11">
    <name type="scientific">Glonium stellatum</name>
    <dbReference type="NCBI Taxonomy" id="574774"/>
    <lineage>
        <taxon>Eukaryota</taxon>
        <taxon>Fungi</taxon>
        <taxon>Dikarya</taxon>
        <taxon>Ascomycota</taxon>
        <taxon>Pezizomycotina</taxon>
        <taxon>Dothideomycetes</taxon>
        <taxon>Pleosporomycetidae</taxon>
        <taxon>Gloniales</taxon>
        <taxon>Gloniaceae</taxon>
        <taxon>Glonium</taxon>
    </lineage>
</organism>
<dbReference type="OrthoDB" id="40579at2759"/>
<evidence type="ECO:0000256" key="1">
    <source>
        <dbReference type="ARBA" id="ARBA00022723"/>
    </source>
</evidence>
<feature type="domain" description="Zn(2)-C6 fungal-type" evidence="8">
    <location>
        <begin position="92"/>
        <end position="119"/>
    </location>
</feature>
<keyword evidence="2 7" id="KW-0863">Zinc-finger</keyword>
<proteinExistence type="predicted"/>
<dbReference type="CDD" id="cd12148">
    <property type="entry name" value="fungal_TF_MHR"/>
    <property type="match status" value="1"/>
</dbReference>
<dbReference type="InterPro" id="IPR036864">
    <property type="entry name" value="Zn2-C6_fun-type_DNA-bd_sf"/>
</dbReference>
<dbReference type="SUPFAM" id="SSF57701">
    <property type="entry name" value="Zn2/Cys6 DNA-binding domain"/>
    <property type="match status" value="1"/>
</dbReference>
<dbReference type="Gene3D" id="4.10.240.10">
    <property type="entry name" value="Zn(2)-C6 fungal-type DNA-binding domain"/>
    <property type="match status" value="1"/>
</dbReference>
<keyword evidence="1" id="KW-0479">Metal-binding</keyword>
<dbReference type="GO" id="GO:0003677">
    <property type="term" value="F:DNA binding"/>
    <property type="evidence" value="ECO:0007669"/>
    <property type="project" value="InterPro"/>
</dbReference>
<dbReference type="GO" id="GO:0008270">
    <property type="term" value="F:zinc ion binding"/>
    <property type="evidence" value="ECO:0007669"/>
    <property type="project" value="UniProtKB-KW"/>
</dbReference>
<dbReference type="GO" id="GO:0006351">
    <property type="term" value="P:DNA-templated transcription"/>
    <property type="evidence" value="ECO:0007669"/>
    <property type="project" value="InterPro"/>
</dbReference>
<accession>A0A8E2EYT1</accession>
<evidence type="ECO:0000313" key="10">
    <source>
        <dbReference type="EMBL" id="OCL07155.1"/>
    </source>
</evidence>
<gene>
    <name evidence="10" type="ORF">AOQ84DRAFT_64287</name>
</gene>
<dbReference type="Pfam" id="PF04082">
    <property type="entry name" value="Fungal_trans"/>
    <property type="match status" value="1"/>
</dbReference>
<evidence type="ECO:0000256" key="6">
    <source>
        <dbReference type="ARBA" id="ARBA00023242"/>
    </source>
</evidence>
<protein>
    <submittedName>
        <fullName evidence="10">Uncharacterized protein</fullName>
    </submittedName>
</protein>
<evidence type="ECO:0000259" key="8">
    <source>
        <dbReference type="PROSITE" id="PS50048"/>
    </source>
</evidence>
<evidence type="ECO:0000256" key="4">
    <source>
        <dbReference type="ARBA" id="ARBA00023015"/>
    </source>
</evidence>
<keyword evidence="3" id="KW-0862">Zinc</keyword>
<reference evidence="10 11" key="1">
    <citation type="journal article" date="2016" name="Nat. Commun.">
        <title>Ectomycorrhizal ecology is imprinted in the genome of the dominant symbiotic fungus Cenococcum geophilum.</title>
        <authorList>
            <consortium name="DOE Joint Genome Institute"/>
            <person name="Peter M."/>
            <person name="Kohler A."/>
            <person name="Ohm R.A."/>
            <person name="Kuo A."/>
            <person name="Krutzmann J."/>
            <person name="Morin E."/>
            <person name="Arend M."/>
            <person name="Barry K.W."/>
            <person name="Binder M."/>
            <person name="Choi C."/>
            <person name="Clum A."/>
            <person name="Copeland A."/>
            <person name="Grisel N."/>
            <person name="Haridas S."/>
            <person name="Kipfer T."/>
            <person name="LaButti K."/>
            <person name="Lindquist E."/>
            <person name="Lipzen A."/>
            <person name="Maire R."/>
            <person name="Meier B."/>
            <person name="Mihaltcheva S."/>
            <person name="Molinier V."/>
            <person name="Murat C."/>
            <person name="Poggeler S."/>
            <person name="Quandt C.A."/>
            <person name="Sperisen C."/>
            <person name="Tritt A."/>
            <person name="Tisserant E."/>
            <person name="Crous P.W."/>
            <person name="Henrissat B."/>
            <person name="Nehls U."/>
            <person name="Egli S."/>
            <person name="Spatafora J.W."/>
            <person name="Grigoriev I.V."/>
            <person name="Martin F.M."/>
        </authorList>
    </citation>
    <scope>NUCLEOTIDE SEQUENCE [LARGE SCALE GENOMIC DNA]</scope>
    <source>
        <strain evidence="10 11">CBS 207.34</strain>
    </source>
</reference>
<keyword evidence="6" id="KW-0539">Nucleus</keyword>
<dbReference type="PROSITE" id="PS50048">
    <property type="entry name" value="ZN2_CY6_FUNGAL_2"/>
    <property type="match status" value="1"/>
</dbReference>
<feature type="domain" description="C2H2-type" evidence="9">
    <location>
        <begin position="47"/>
        <end position="77"/>
    </location>
</feature>
<dbReference type="FunFam" id="3.30.160.60:FF:002343">
    <property type="entry name" value="Zinc finger protein 33A"/>
    <property type="match status" value="1"/>
</dbReference>